<dbReference type="OrthoDB" id="9806409at2"/>
<keyword evidence="2 7" id="KW-0813">Transport</keyword>
<feature type="transmembrane region" description="Helical" evidence="7">
    <location>
        <begin position="105"/>
        <end position="126"/>
    </location>
</feature>
<evidence type="ECO:0000256" key="2">
    <source>
        <dbReference type="ARBA" id="ARBA00022448"/>
    </source>
</evidence>
<keyword evidence="5 7" id="KW-1133">Transmembrane helix</keyword>
<comment type="caution">
    <text evidence="9">The sequence shown here is derived from an EMBL/GenBank/DDBJ whole genome shotgun (WGS) entry which is preliminary data.</text>
</comment>
<dbReference type="PATRIC" id="fig|742734.4.peg.2593"/>
<evidence type="ECO:0000256" key="6">
    <source>
        <dbReference type="ARBA" id="ARBA00023136"/>
    </source>
</evidence>
<feature type="transmembrane region" description="Helical" evidence="7">
    <location>
        <begin position="286"/>
        <end position="312"/>
    </location>
</feature>
<keyword evidence="4 7" id="KW-0812">Transmembrane</keyword>
<dbReference type="GO" id="GO:0005886">
    <property type="term" value="C:plasma membrane"/>
    <property type="evidence" value="ECO:0007669"/>
    <property type="project" value="UniProtKB-SubCell"/>
</dbReference>
<dbReference type="EMBL" id="ADLK01000020">
    <property type="protein sequence ID" value="KMW19671.1"/>
    <property type="molecule type" value="Genomic_DNA"/>
</dbReference>
<feature type="transmembrane region" description="Helical" evidence="7">
    <location>
        <begin position="9"/>
        <end position="27"/>
    </location>
</feature>
<dbReference type="Proteomes" id="UP000037392">
    <property type="component" value="Unassembled WGS sequence"/>
</dbReference>
<keyword evidence="3" id="KW-1003">Cell membrane</keyword>
<dbReference type="PANTHER" id="PTHR43163:SF6">
    <property type="entry name" value="DIPEPTIDE TRANSPORT SYSTEM PERMEASE PROTEIN DPPB-RELATED"/>
    <property type="match status" value="1"/>
</dbReference>
<dbReference type="PANTHER" id="PTHR43163">
    <property type="entry name" value="DIPEPTIDE TRANSPORT SYSTEM PERMEASE PROTEIN DPPB-RELATED"/>
    <property type="match status" value="1"/>
</dbReference>
<dbReference type="CDD" id="cd06261">
    <property type="entry name" value="TM_PBP2"/>
    <property type="match status" value="1"/>
</dbReference>
<dbReference type="InterPro" id="IPR035906">
    <property type="entry name" value="MetI-like_sf"/>
</dbReference>
<dbReference type="InterPro" id="IPR000515">
    <property type="entry name" value="MetI-like"/>
</dbReference>
<evidence type="ECO:0000313" key="9">
    <source>
        <dbReference type="EMBL" id="KMW19671.1"/>
    </source>
</evidence>
<feature type="transmembrane region" description="Helical" evidence="7">
    <location>
        <begin position="244"/>
        <end position="266"/>
    </location>
</feature>
<keyword evidence="6 7" id="KW-0472">Membrane</keyword>
<reference evidence="9 10" key="1">
    <citation type="submission" date="2011-04" db="EMBL/GenBank/DDBJ databases">
        <title>The Genome Sequence of Clostridium citroniae WAL-19142.</title>
        <authorList>
            <consortium name="The Broad Institute Genome Sequencing Platform"/>
            <person name="Earl A."/>
            <person name="Ward D."/>
            <person name="Feldgarden M."/>
            <person name="Gevers D."/>
            <person name="Warren Y.A."/>
            <person name="Tyrrell K.L."/>
            <person name="Citron D.M."/>
            <person name="Goldstein E.J."/>
            <person name="Daigneault M."/>
            <person name="Allen-Vercoe E."/>
            <person name="Young S.K."/>
            <person name="Zeng Q."/>
            <person name="Gargeya S."/>
            <person name="Fitzgerald M."/>
            <person name="Haas B."/>
            <person name="Abouelleil A."/>
            <person name="Alvarado L."/>
            <person name="Arachchi H.M."/>
            <person name="Berlin A."/>
            <person name="Brown A."/>
            <person name="Chapman S.B."/>
            <person name="Chen Z."/>
            <person name="Dunbar C."/>
            <person name="Freedman E."/>
            <person name="Gearin G."/>
            <person name="Gellesch M."/>
            <person name="Goldberg J."/>
            <person name="Griggs A."/>
            <person name="Gujja S."/>
            <person name="Heilman E.R."/>
            <person name="Heiman D."/>
            <person name="Howarth C."/>
            <person name="Larson L."/>
            <person name="Lui A."/>
            <person name="MacDonald P.J."/>
            <person name="Mehta T."/>
            <person name="Montmayeur A."/>
            <person name="Murphy C."/>
            <person name="Neiman D."/>
            <person name="Pearson M."/>
            <person name="Priest M."/>
            <person name="Roberts A."/>
            <person name="Saif S."/>
            <person name="Shea T."/>
            <person name="Shenoy N."/>
            <person name="Sisk P."/>
            <person name="Stolte C."/>
            <person name="Sykes S."/>
            <person name="White J."/>
            <person name="Yandava C."/>
            <person name="Wortman J."/>
            <person name="Nusbaum C."/>
            <person name="Birren B."/>
        </authorList>
    </citation>
    <scope>NUCLEOTIDE SEQUENCE [LARGE SCALE GENOMIC DNA]</scope>
    <source>
        <strain evidence="9 10">WAL-19142</strain>
    </source>
</reference>
<dbReference type="Pfam" id="PF19300">
    <property type="entry name" value="BPD_transp_1_N"/>
    <property type="match status" value="1"/>
</dbReference>
<dbReference type="SUPFAM" id="SSF161098">
    <property type="entry name" value="MetI-like"/>
    <property type="match status" value="1"/>
</dbReference>
<evidence type="ECO:0000256" key="5">
    <source>
        <dbReference type="ARBA" id="ARBA00022989"/>
    </source>
</evidence>
<evidence type="ECO:0000256" key="4">
    <source>
        <dbReference type="ARBA" id="ARBA00022692"/>
    </source>
</evidence>
<evidence type="ECO:0000256" key="3">
    <source>
        <dbReference type="ARBA" id="ARBA00022475"/>
    </source>
</evidence>
<dbReference type="GO" id="GO:0055085">
    <property type="term" value="P:transmembrane transport"/>
    <property type="evidence" value="ECO:0007669"/>
    <property type="project" value="InterPro"/>
</dbReference>
<evidence type="ECO:0000256" key="7">
    <source>
        <dbReference type="RuleBase" id="RU363032"/>
    </source>
</evidence>
<organism evidence="9 10">
    <name type="scientific">[Clostridium] citroniae WAL-19142</name>
    <dbReference type="NCBI Taxonomy" id="742734"/>
    <lineage>
        <taxon>Bacteria</taxon>
        <taxon>Bacillati</taxon>
        <taxon>Bacillota</taxon>
        <taxon>Clostridia</taxon>
        <taxon>Lachnospirales</taxon>
        <taxon>Lachnospiraceae</taxon>
        <taxon>Enterocloster</taxon>
    </lineage>
</organism>
<feature type="domain" description="ABC transmembrane type-1" evidence="8">
    <location>
        <begin position="99"/>
        <end position="305"/>
    </location>
</feature>
<proteinExistence type="inferred from homology"/>
<protein>
    <recommendedName>
        <fullName evidence="8">ABC transmembrane type-1 domain-containing protein</fullName>
    </recommendedName>
</protein>
<sequence length="319" mass="34802">MSNYIIRKILTLIPMMLVISFLIYLGMELMPGDAVDFLIPPDALATMSPEQLNAMREALGLNDPFFLRYLKWLAGMLHGDFGYSLQSGVPVITLMKNHLPATIELTFTSLVMSSVFGILLGIVCALKKGTVLDQILSIVGMVGVAIPQFLLGLICINAFALHTSILPVGGRMAYAGQNFIQRLPYLIMPATVLGFSLTSGVMRYGRSSMLDSMGRDYMKTARSKGLPEWRVNLLHGLRAAMTPVVVLIGFRLPMLIGGAVVVEEVFQWPGIGVLFVSAVRSQNTPLVMIIGFFSVLLVLVASIIVDIITAVLDPRIKLS</sequence>
<comment type="subcellular location">
    <subcellularLocation>
        <location evidence="1 7">Cell membrane</location>
        <topology evidence="1 7">Multi-pass membrane protein</topology>
    </subcellularLocation>
</comment>
<dbReference type="Gene3D" id="1.10.3720.10">
    <property type="entry name" value="MetI-like"/>
    <property type="match status" value="1"/>
</dbReference>
<dbReference type="AlphaFoldDB" id="A0A0J9C5I1"/>
<evidence type="ECO:0000313" key="10">
    <source>
        <dbReference type="Proteomes" id="UP000037392"/>
    </source>
</evidence>
<evidence type="ECO:0000259" key="8">
    <source>
        <dbReference type="PROSITE" id="PS50928"/>
    </source>
</evidence>
<dbReference type="RefSeq" id="WP_007866418.1">
    <property type="nucleotide sequence ID" value="NZ_KQ235878.1"/>
</dbReference>
<accession>A0A0J9C5I1</accession>
<evidence type="ECO:0000256" key="1">
    <source>
        <dbReference type="ARBA" id="ARBA00004651"/>
    </source>
</evidence>
<dbReference type="Pfam" id="PF00528">
    <property type="entry name" value="BPD_transp_1"/>
    <property type="match status" value="1"/>
</dbReference>
<feature type="transmembrane region" description="Helical" evidence="7">
    <location>
        <begin position="138"/>
        <end position="165"/>
    </location>
</feature>
<dbReference type="PROSITE" id="PS50928">
    <property type="entry name" value="ABC_TM1"/>
    <property type="match status" value="1"/>
</dbReference>
<comment type="similarity">
    <text evidence="7">Belongs to the binding-protein-dependent transport system permease family.</text>
</comment>
<dbReference type="InterPro" id="IPR045621">
    <property type="entry name" value="BPD_transp_1_N"/>
</dbReference>
<feature type="transmembrane region" description="Helical" evidence="7">
    <location>
        <begin position="185"/>
        <end position="205"/>
    </location>
</feature>
<gene>
    <name evidence="9" type="ORF">HMPREF9470_02411</name>
</gene>
<dbReference type="GeneID" id="93164068"/>
<name>A0A0J9C5I1_9FIRM</name>